<dbReference type="Proteomes" id="UP000299102">
    <property type="component" value="Unassembled WGS sequence"/>
</dbReference>
<evidence type="ECO:0000256" key="1">
    <source>
        <dbReference type="SAM" id="MobiDB-lite"/>
    </source>
</evidence>
<comment type="caution">
    <text evidence="2">The sequence shown here is derived from an EMBL/GenBank/DDBJ whole genome shotgun (WGS) entry which is preliminary data.</text>
</comment>
<feature type="region of interest" description="Disordered" evidence="1">
    <location>
        <begin position="89"/>
        <end position="121"/>
    </location>
</feature>
<dbReference type="EMBL" id="BGZK01001368">
    <property type="protein sequence ID" value="GBP78400.1"/>
    <property type="molecule type" value="Genomic_DNA"/>
</dbReference>
<protein>
    <submittedName>
        <fullName evidence="2">Uncharacterized protein</fullName>
    </submittedName>
</protein>
<feature type="compositionally biased region" description="Basic and acidic residues" evidence="1">
    <location>
        <begin position="39"/>
        <end position="54"/>
    </location>
</feature>
<feature type="region of interest" description="Disordered" evidence="1">
    <location>
        <begin position="18"/>
        <end position="60"/>
    </location>
</feature>
<feature type="compositionally biased region" description="Low complexity" evidence="1">
    <location>
        <begin position="100"/>
        <end position="121"/>
    </location>
</feature>
<proteinExistence type="predicted"/>
<keyword evidence="3" id="KW-1185">Reference proteome</keyword>
<accession>A0A4C1YT90</accession>
<dbReference type="AlphaFoldDB" id="A0A4C1YT90"/>
<reference evidence="2 3" key="1">
    <citation type="journal article" date="2019" name="Commun. Biol.">
        <title>The bagworm genome reveals a unique fibroin gene that provides high tensile strength.</title>
        <authorList>
            <person name="Kono N."/>
            <person name="Nakamura H."/>
            <person name="Ohtoshi R."/>
            <person name="Tomita M."/>
            <person name="Numata K."/>
            <person name="Arakawa K."/>
        </authorList>
    </citation>
    <scope>NUCLEOTIDE SEQUENCE [LARGE SCALE GENOMIC DNA]</scope>
</reference>
<evidence type="ECO:0000313" key="2">
    <source>
        <dbReference type="EMBL" id="GBP78400.1"/>
    </source>
</evidence>
<organism evidence="2 3">
    <name type="scientific">Eumeta variegata</name>
    <name type="common">Bagworm moth</name>
    <name type="synonym">Eumeta japonica</name>
    <dbReference type="NCBI Taxonomy" id="151549"/>
    <lineage>
        <taxon>Eukaryota</taxon>
        <taxon>Metazoa</taxon>
        <taxon>Ecdysozoa</taxon>
        <taxon>Arthropoda</taxon>
        <taxon>Hexapoda</taxon>
        <taxon>Insecta</taxon>
        <taxon>Pterygota</taxon>
        <taxon>Neoptera</taxon>
        <taxon>Endopterygota</taxon>
        <taxon>Lepidoptera</taxon>
        <taxon>Glossata</taxon>
        <taxon>Ditrysia</taxon>
        <taxon>Tineoidea</taxon>
        <taxon>Psychidae</taxon>
        <taxon>Oiketicinae</taxon>
        <taxon>Eumeta</taxon>
    </lineage>
</organism>
<name>A0A4C1YT90_EUMVA</name>
<gene>
    <name evidence="2" type="ORF">EVAR_58190_1</name>
</gene>
<evidence type="ECO:0000313" key="3">
    <source>
        <dbReference type="Proteomes" id="UP000299102"/>
    </source>
</evidence>
<sequence length="121" mass="12601">MSICSIDFIERTSAKGRFGRAPVAPEGGGARCGTFEGSGEIRNERAYEPPESRRSPPPIATATESYHKVVQGIDTECYDSSSTCVPATHNTPQKNEIAVQPGRGQAAARTAPPGAGADAAP</sequence>